<evidence type="ECO:0000313" key="1">
    <source>
        <dbReference type="EMBL" id="CAB4810535.1"/>
    </source>
</evidence>
<gene>
    <name evidence="1" type="ORF">UFOPK3026_01076</name>
</gene>
<sequence length="83" mass="8519">MITDGRVVTGGNVITDDRVVAVVGRETTVGSVVTVEIADASVTANVVASFSRSPVVVVPEISMFQMPGTFSTKVPSPETIAAP</sequence>
<dbReference type="EMBL" id="CAFAAP010000167">
    <property type="protein sequence ID" value="CAB4810535.1"/>
    <property type="molecule type" value="Genomic_DNA"/>
</dbReference>
<accession>A0A6J6YPY3</accession>
<name>A0A6J6YPY3_9ZZZZ</name>
<organism evidence="1">
    <name type="scientific">freshwater metagenome</name>
    <dbReference type="NCBI Taxonomy" id="449393"/>
    <lineage>
        <taxon>unclassified sequences</taxon>
        <taxon>metagenomes</taxon>
        <taxon>ecological metagenomes</taxon>
    </lineage>
</organism>
<dbReference type="AlphaFoldDB" id="A0A6J6YPY3"/>
<proteinExistence type="predicted"/>
<protein>
    <submittedName>
        <fullName evidence="1">Unannotated protein</fullName>
    </submittedName>
</protein>
<reference evidence="1" key="1">
    <citation type="submission" date="2020-05" db="EMBL/GenBank/DDBJ databases">
        <authorList>
            <person name="Chiriac C."/>
            <person name="Salcher M."/>
            <person name="Ghai R."/>
            <person name="Kavagutti S V."/>
        </authorList>
    </citation>
    <scope>NUCLEOTIDE SEQUENCE</scope>
</reference>